<protein>
    <recommendedName>
        <fullName evidence="3">GH18 domain-containing protein</fullName>
    </recommendedName>
</protein>
<dbReference type="GO" id="GO:0005975">
    <property type="term" value="P:carbohydrate metabolic process"/>
    <property type="evidence" value="ECO:0007669"/>
    <property type="project" value="InterPro"/>
</dbReference>
<accession>A0AAD2HAM7</accession>
<dbReference type="AlphaFoldDB" id="A0AAD2HAM7"/>
<sequence>MPAASRIHALLLAPLVVSAARYCSLKPPNAVLSSSGPSSGGASGSAGTQPGLNSSSHGGTDPTDVVATAWYPGWNNFPPSEISWSKYNAMTFAFATTTPDSSTIALDDQSAALLPTFVATAQANVSASRRKRAIRSSHVLTTGPGRLGSALHRRLDRINVLLLRCGIGRKPNQLRRRRTGPGVDVPAGRDRLRVRSLAICPWCSSVRTTWLGSWEYPGTQGLGCNVISPSDSANFLVFLQELRSTPAGQNLILTAAVGLKPFAGPDGNPMDDVSGFAKVLDRIAIMDYDVFGPGYSQTVGPNAPLNDTCAPPAQQQGSAVSAVQAWTAANFPANQITLGLASYGHSWPVTPSEALDGAHRLQPYASYSKSAPVPAGSEDAGGSAAATVDQCGNPQSGGSGNSGDSSFAALIDTGFLDSNGTAASASGISFVFDQCSQTPFVYNSTSQVMVSYDDPQSFAAKGQFINSMGLAGFAVWDVTGDKNDLLLDSLHQSMGIESVCD</sequence>
<organism evidence="4 5">
    <name type="scientific">Mycena citricolor</name>
    <dbReference type="NCBI Taxonomy" id="2018698"/>
    <lineage>
        <taxon>Eukaryota</taxon>
        <taxon>Fungi</taxon>
        <taxon>Dikarya</taxon>
        <taxon>Basidiomycota</taxon>
        <taxon>Agaricomycotina</taxon>
        <taxon>Agaricomycetes</taxon>
        <taxon>Agaricomycetidae</taxon>
        <taxon>Agaricales</taxon>
        <taxon>Marasmiineae</taxon>
        <taxon>Mycenaceae</taxon>
        <taxon>Mycena</taxon>
    </lineage>
</organism>
<evidence type="ECO:0000259" key="3">
    <source>
        <dbReference type="PROSITE" id="PS51910"/>
    </source>
</evidence>
<evidence type="ECO:0000256" key="1">
    <source>
        <dbReference type="SAM" id="MobiDB-lite"/>
    </source>
</evidence>
<feature type="region of interest" description="Disordered" evidence="1">
    <location>
        <begin position="33"/>
        <end position="59"/>
    </location>
</feature>
<dbReference type="EMBL" id="CAVNYO010000181">
    <property type="protein sequence ID" value="CAK5272092.1"/>
    <property type="molecule type" value="Genomic_DNA"/>
</dbReference>
<dbReference type="GO" id="GO:0004568">
    <property type="term" value="F:chitinase activity"/>
    <property type="evidence" value="ECO:0007669"/>
    <property type="project" value="TreeGrafter"/>
</dbReference>
<comment type="caution">
    <text evidence="4">The sequence shown here is derived from an EMBL/GenBank/DDBJ whole genome shotgun (WGS) entry which is preliminary data.</text>
</comment>
<evidence type="ECO:0000256" key="2">
    <source>
        <dbReference type="SAM" id="SignalP"/>
    </source>
</evidence>
<dbReference type="Pfam" id="PF00704">
    <property type="entry name" value="Glyco_hydro_18"/>
    <property type="match status" value="1"/>
</dbReference>
<dbReference type="SMART" id="SM00636">
    <property type="entry name" value="Glyco_18"/>
    <property type="match status" value="1"/>
</dbReference>
<evidence type="ECO:0000313" key="5">
    <source>
        <dbReference type="Proteomes" id="UP001295794"/>
    </source>
</evidence>
<dbReference type="Gene3D" id="3.10.50.10">
    <property type="match status" value="1"/>
</dbReference>
<dbReference type="InterPro" id="IPR017853">
    <property type="entry name" value="GH"/>
</dbReference>
<dbReference type="Proteomes" id="UP001295794">
    <property type="component" value="Unassembled WGS sequence"/>
</dbReference>
<dbReference type="GO" id="GO:0006032">
    <property type="term" value="P:chitin catabolic process"/>
    <property type="evidence" value="ECO:0007669"/>
    <property type="project" value="TreeGrafter"/>
</dbReference>
<name>A0AAD2HAM7_9AGAR</name>
<keyword evidence="5" id="KW-1185">Reference proteome</keyword>
<dbReference type="PANTHER" id="PTHR11177">
    <property type="entry name" value="CHITINASE"/>
    <property type="match status" value="1"/>
</dbReference>
<keyword evidence="2" id="KW-0732">Signal</keyword>
<reference evidence="4" key="1">
    <citation type="submission" date="2023-11" db="EMBL/GenBank/DDBJ databases">
        <authorList>
            <person name="De Vega J J."/>
            <person name="De Vega J J."/>
        </authorList>
    </citation>
    <scope>NUCLEOTIDE SEQUENCE</scope>
</reference>
<feature type="chain" id="PRO_5042098282" description="GH18 domain-containing protein" evidence="2">
    <location>
        <begin position="20"/>
        <end position="501"/>
    </location>
</feature>
<feature type="domain" description="GH18" evidence="3">
    <location>
        <begin position="64"/>
        <end position="497"/>
    </location>
</feature>
<dbReference type="Gene3D" id="3.20.20.80">
    <property type="entry name" value="Glycosidases"/>
    <property type="match status" value="2"/>
</dbReference>
<dbReference type="PROSITE" id="PS51910">
    <property type="entry name" value="GH18_2"/>
    <property type="match status" value="1"/>
</dbReference>
<feature type="compositionally biased region" description="Polar residues" evidence="1">
    <location>
        <begin position="48"/>
        <end position="58"/>
    </location>
</feature>
<feature type="region of interest" description="Disordered" evidence="1">
    <location>
        <begin position="368"/>
        <end position="403"/>
    </location>
</feature>
<dbReference type="SUPFAM" id="SSF51445">
    <property type="entry name" value="(Trans)glycosidases"/>
    <property type="match status" value="1"/>
</dbReference>
<dbReference type="InterPro" id="IPR011583">
    <property type="entry name" value="Chitinase_II/V-like_cat"/>
</dbReference>
<dbReference type="InterPro" id="IPR029070">
    <property type="entry name" value="Chitinase_insertion_sf"/>
</dbReference>
<dbReference type="GO" id="GO:0008061">
    <property type="term" value="F:chitin binding"/>
    <property type="evidence" value="ECO:0007669"/>
    <property type="project" value="InterPro"/>
</dbReference>
<dbReference type="PANTHER" id="PTHR11177:SF392">
    <property type="entry name" value="HAP41P"/>
    <property type="match status" value="1"/>
</dbReference>
<evidence type="ECO:0000313" key="4">
    <source>
        <dbReference type="EMBL" id="CAK5272092.1"/>
    </source>
</evidence>
<gene>
    <name evidence="4" type="ORF">MYCIT1_LOCUS17639</name>
</gene>
<feature type="signal peptide" evidence="2">
    <location>
        <begin position="1"/>
        <end position="19"/>
    </location>
</feature>
<proteinExistence type="predicted"/>
<dbReference type="InterPro" id="IPR001223">
    <property type="entry name" value="Glyco_hydro18_cat"/>
</dbReference>
<dbReference type="InterPro" id="IPR050314">
    <property type="entry name" value="Glycosyl_Hydrlase_18"/>
</dbReference>
<feature type="compositionally biased region" description="Low complexity" evidence="1">
    <location>
        <begin position="375"/>
        <end position="394"/>
    </location>
</feature>
<dbReference type="GO" id="GO:0005576">
    <property type="term" value="C:extracellular region"/>
    <property type="evidence" value="ECO:0007669"/>
    <property type="project" value="TreeGrafter"/>
</dbReference>